<dbReference type="PROSITE" id="PS51257">
    <property type="entry name" value="PROKAR_LIPOPROTEIN"/>
    <property type="match status" value="1"/>
</dbReference>
<proteinExistence type="inferred from homology"/>
<feature type="signal peptide" evidence="5">
    <location>
        <begin position="1"/>
        <end position="20"/>
    </location>
</feature>
<dbReference type="SUPFAM" id="SSF53649">
    <property type="entry name" value="Alkaline phosphatase-like"/>
    <property type="match status" value="1"/>
</dbReference>
<feature type="binding site" evidence="3">
    <location>
        <position position="453"/>
    </location>
    <ligand>
        <name>Zn(2+)</name>
        <dbReference type="ChEBI" id="CHEBI:29105"/>
        <label>2</label>
    </ligand>
</feature>
<evidence type="ECO:0000256" key="4">
    <source>
        <dbReference type="RuleBase" id="RU003946"/>
    </source>
</evidence>
<evidence type="ECO:0000313" key="7">
    <source>
        <dbReference type="Proteomes" id="UP000240505"/>
    </source>
</evidence>
<dbReference type="RefSeq" id="WP_107142476.1">
    <property type="nucleotide sequence ID" value="NZ_CP028324.1"/>
</dbReference>
<feature type="binding site" evidence="3">
    <location>
        <position position="170"/>
    </location>
    <ligand>
        <name>Mg(2+)</name>
        <dbReference type="ChEBI" id="CHEBI:18420"/>
    </ligand>
</feature>
<dbReference type="AlphaFoldDB" id="A0A2R4CBX6"/>
<gene>
    <name evidence="6" type="ORF">C9I28_16860</name>
</gene>
<comment type="cofactor">
    <cofactor evidence="3">
        <name>Mg(2+)</name>
        <dbReference type="ChEBI" id="CHEBI:18420"/>
    </cofactor>
    <text evidence="3">Binds 1 Mg(2+) ion.</text>
</comment>
<feature type="binding site" evidence="3">
    <location>
        <position position="310"/>
    </location>
    <ligand>
        <name>Mg(2+)</name>
        <dbReference type="ChEBI" id="CHEBI:18420"/>
    </ligand>
</feature>
<keyword evidence="3" id="KW-0862">Zinc</keyword>
<dbReference type="PANTHER" id="PTHR11596">
    <property type="entry name" value="ALKALINE PHOSPHATASE"/>
    <property type="match status" value="1"/>
</dbReference>
<evidence type="ECO:0000313" key="6">
    <source>
        <dbReference type="EMBL" id="AVR97127.1"/>
    </source>
</evidence>
<feature type="active site" description="Phosphoserine intermediate" evidence="2">
    <location>
        <position position="96"/>
    </location>
</feature>
<feature type="binding site" evidence="3">
    <location>
        <position position="319"/>
    </location>
    <ligand>
        <name>Zn(2+)</name>
        <dbReference type="ChEBI" id="CHEBI:29105"/>
        <label>2</label>
    </ligand>
</feature>
<dbReference type="PRINTS" id="PR00113">
    <property type="entry name" value="ALKPHPHTASE"/>
</dbReference>
<dbReference type="CDD" id="cd16012">
    <property type="entry name" value="ALP"/>
    <property type="match status" value="1"/>
</dbReference>
<dbReference type="Pfam" id="PF00245">
    <property type="entry name" value="Alk_phosphatase"/>
    <property type="match status" value="1"/>
</dbReference>
<keyword evidence="7" id="KW-1185">Reference proteome</keyword>
<name>A0A2R4CBX6_9BURK</name>
<dbReference type="GO" id="GO:0046872">
    <property type="term" value="F:metal ion binding"/>
    <property type="evidence" value="ECO:0007669"/>
    <property type="project" value="UniProtKB-KW"/>
</dbReference>
<sequence length="489" mass="50189">MKYKALLLATLGAAVLAACGSDGDSTPTTAPVTPTTPPVAAAPKNVIFFLGDGMGLTTMTAARIYAVGEDGELTMDTLPETAFVKTFSNDAQVTDSAPSMAAYMTGVKMNNEVISMSQETKAIDPVADSAGNKLGNACGTANGKPATTLLELAKAQGLAAGVVTTARVTHATPAATYAHICHRDLENDIAAAVVPGGAGFNAALGSTGLDVLLGGGSQFFKPVKDGGKRADGRDLVAEMKAKNYAYASNASEFAAIDASKTDRLVGLFTSSHMSYDLDRDPAKEPSLADMTTKAMDVLARNGKGYFLMVEGGRIDHALHETTAKKALQDTVAFDNAIKAAIAKAKLADPDLKNTLIVVTADHDHTLVLNGYAKRTGKTAAGNAGVLGVVKNYVTGATDKDLDGAPYSIIGFGNGENRVQASRASQASLDDSVTGANTYHQEAVVRMGVGGETHGGTDVFLGAIGKGAGTFTGTIDNTKVFDLVKTAAGL</sequence>
<keyword evidence="3" id="KW-0479">Metal-binding</keyword>
<feature type="binding site" evidence="3">
    <location>
        <position position="361"/>
    </location>
    <ligand>
        <name>Zn(2+)</name>
        <dbReference type="ChEBI" id="CHEBI:29105"/>
        <label>2</label>
    </ligand>
</feature>
<dbReference type="GO" id="GO:0004035">
    <property type="term" value="F:alkaline phosphatase activity"/>
    <property type="evidence" value="ECO:0007669"/>
    <property type="project" value="TreeGrafter"/>
</dbReference>
<protein>
    <submittedName>
        <fullName evidence="6">Alkaline phosphatase</fullName>
    </submittedName>
</protein>
<evidence type="ECO:0000256" key="2">
    <source>
        <dbReference type="PIRSR" id="PIRSR601952-1"/>
    </source>
</evidence>
<evidence type="ECO:0000256" key="3">
    <source>
        <dbReference type="PIRSR" id="PIRSR601952-2"/>
    </source>
</evidence>
<comment type="cofactor">
    <cofactor evidence="3">
        <name>Zn(2+)</name>
        <dbReference type="ChEBI" id="CHEBI:29105"/>
    </cofactor>
    <text evidence="3">Binds 2 Zn(2+) ions.</text>
</comment>
<evidence type="ECO:0000256" key="5">
    <source>
        <dbReference type="SAM" id="SignalP"/>
    </source>
</evidence>
<dbReference type="EMBL" id="CP028324">
    <property type="protein sequence ID" value="AVR97127.1"/>
    <property type="molecule type" value="Genomic_DNA"/>
</dbReference>
<dbReference type="PANTHER" id="PTHR11596:SF5">
    <property type="entry name" value="ALKALINE PHOSPHATASE"/>
    <property type="match status" value="1"/>
</dbReference>
<dbReference type="InterPro" id="IPR001952">
    <property type="entry name" value="Alkaline_phosphatase"/>
</dbReference>
<dbReference type="OrthoDB" id="9794455at2"/>
<comment type="similarity">
    <text evidence="4">Belongs to the alkaline phosphatase family.</text>
</comment>
<reference evidence="6 7" key="1">
    <citation type="submission" date="2018-03" db="EMBL/GenBank/DDBJ databases">
        <title>Massilia armeniaca sp. nov., isolated from desert soil.</title>
        <authorList>
            <person name="Huang H."/>
            <person name="Ren M."/>
        </authorList>
    </citation>
    <scope>NUCLEOTIDE SEQUENCE [LARGE SCALE GENOMIC DNA]</scope>
    <source>
        <strain evidence="6 7">ZMN-3</strain>
    </source>
</reference>
<feature type="binding site" evidence="3">
    <location>
        <position position="315"/>
    </location>
    <ligand>
        <name>Zn(2+)</name>
        <dbReference type="ChEBI" id="CHEBI:29105"/>
        <label>2</label>
    </ligand>
</feature>
<dbReference type="Proteomes" id="UP000240505">
    <property type="component" value="Chromosome"/>
</dbReference>
<accession>A0A2R4CBX6</accession>
<feature type="binding site" evidence="3">
    <location>
        <position position="172"/>
    </location>
    <ligand>
        <name>Mg(2+)</name>
        <dbReference type="ChEBI" id="CHEBI:18420"/>
    </ligand>
</feature>
<organism evidence="6 7">
    <name type="scientific">Pseudoduganella armeniaca</name>
    <dbReference type="NCBI Taxonomy" id="2072590"/>
    <lineage>
        <taxon>Bacteria</taxon>
        <taxon>Pseudomonadati</taxon>
        <taxon>Pseudomonadota</taxon>
        <taxon>Betaproteobacteria</taxon>
        <taxon>Burkholderiales</taxon>
        <taxon>Oxalobacteraceae</taxon>
        <taxon>Telluria group</taxon>
        <taxon>Pseudoduganella</taxon>
    </lineage>
</organism>
<feature type="chain" id="PRO_5015357045" evidence="5">
    <location>
        <begin position="21"/>
        <end position="489"/>
    </location>
</feature>
<keyword evidence="1" id="KW-0597">Phosphoprotein</keyword>
<keyword evidence="3" id="KW-0460">Magnesium</keyword>
<dbReference type="InterPro" id="IPR017850">
    <property type="entry name" value="Alkaline_phosphatase_core_sf"/>
</dbReference>
<evidence type="ECO:0000256" key="1">
    <source>
        <dbReference type="ARBA" id="ARBA00022553"/>
    </source>
</evidence>
<feature type="binding site" evidence="3">
    <location>
        <position position="52"/>
    </location>
    <ligand>
        <name>Mg(2+)</name>
        <dbReference type="ChEBI" id="CHEBI:18420"/>
    </ligand>
</feature>
<dbReference type="Gene3D" id="3.40.720.10">
    <property type="entry name" value="Alkaline Phosphatase, subunit A"/>
    <property type="match status" value="1"/>
</dbReference>
<dbReference type="KEGG" id="masz:C9I28_16860"/>
<dbReference type="SMART" id="SM00098">
    <property type="entry name" value="alkPPc"/>
    <property type="match status" value="1"/>
</dbReference>
<feature type="binding site" evidence="3">
    <location>
        <position position="362"/>
    </location>
    <ligand>
        <name>Zn(2+)</name>
        <dbReference type="ChEBI" id="CHEBI:29105"/>
        <label>2</label>
    </ligand>
</feature>
<feature type="binding site" evidence="3">
    <location>
        <position position="52"/>
    </location>
    <ligand>
        <name>Zn(2+)</name>
        <dbReference type="ChEBI" id="CHEBI:29105"/>
        <label>2</label>
    </ligand>
</feature>
<keyword evidence="5" id="KW-0732">Signal</keyword>